<dbReference type="RefSeq" id="WP_169761140.1">
    <property type="nucleotide sequence ID" value="NZ_JABCUI010000001.1"/>
</dbReference>
<evidence type="ECO:0000256" key="5">
    <source>
        <dbReference type="SAM" id="MobiDB-lite"/>
    </source>
</evidence>
<feature type="transmembrane region" description="Helical" evidence="6">
    <location>
        <begin position="394"/>
        <end position="415"/>
    </location>
</feature>
<comment type="subcellular location">
    <subcellularLocation>
        <location evidence="1">Endomembrane system</location>
        <topology evidence="1">Multi-pass membrane protein</topology>
    </subcellularLocation>
</comment>
<dbReference type="EMBL" id="JABCUI010000001">
    <property type="protein sequence ID" value="NMW86206.1"/>
    <property type="molecule type" value="Genomic_DNA"/>
</dbReference>
<dbReference type="Pfam" id="PF01988">
    <property type="entry name" value="VIT1"/>
    <property type="match status" value="1"/>
</dbReference>
<dbReference type="PANTHER" id="PTHR31851">
    <property type="entry name" value="FE(2+)/MN(2+) TRANSPORTER PCL1"/>
    <property type="match status" value="1"/>
</dbReference>
<dbReference type="GO" id="GO:0012505">
    <property type="term" value="C:endomembrane system"/>
    <property type="evidence" value="ECO:0007669"/>
    <property type="project" value="UniProtKB-SubCell"/>
</dbReference>
<evidence type="ECO:0000256" key="1">
    <source>
        <dbReference type="ARBA" id="ARBA00004127"/>
    </source>
</evidence>
<feature type="compositionally biased region" description="Polar residues" evidence="5">
    <location>
        <begin position="281"/>
        <end position="301"/>
    </location>
</feature>
<accession>A0A7Y0UF49</accession>
<dbReference type="AlphaFoldDB" id="A0A7Y0UF49"/>
<evidence type="ECO:0000256" key="3">
    <source>
        <dbReference type="ARBA" id="ARBA00022989"/>
    </source>
</evidence>
<dbReference type="GO" id="GO:0005384">
    <property type="term" value="F:manganese ion transmembrane transporter activity"/>
    <property type="evidence" value="ECO:0007669"/>
    <property type="project" value="InterPro"/>
</dbReference>
<organism evidence="7 8">
    <name type="scientific">Mobiluncus curtisii</name>
    <dbReference type="NCBI Taxonomy" id="2051"/>
    <lineage>
        <taxon>Bacteria</taxon>
        <taxon>Bacillati</taxon>
        <taxon>Actinomycetota</taxon>
        <taxon>Actinomycetes</taxon>
        <taxon>Actinomycetales</taxon>
        <taxon>Actinomycetaceae</taxon>
        <taxon>Mobiluncus</taxon>
    </lineage>
</organism>
<feature type="transmembrane region" description="Helical" evidence="6">
    <location>
        <begin position="170"/>
        <end position="190"/>
    </location>
</feature>
<sequence>MNAHSLPDPTPEQIKRWRRYLAEERDEAKIYRAIAKKRYGMNREILLELADAEKRHENYWLAHLGPYAEPAPHSPWYIRLLQELAIKIGSIFVLAMMQRSEERGTYDVDADATPQMAADEHLHSEVVRALAARSRARFSGRARAMVFGINDGLVSNLALVAGIAGTGVPVSIVLVTGLTGLVAGALSMGAGEFISITSQRELLESSLPNPDVKQRLPMLDRAANELKLLFMARGENPEDAAIHAVLALETIDAQLQSRTQAKAVSPDHPEDLGQGDESPDQKTSAGNYTTTPCASKTSTDSPTEIADNAFALAFDNAPTSELEAIGSGSQAAVSSFLAFTLGAFVPLIPFLLGFSGIPAICAAVILVGLILLMIGGTIGILSGKPPFLRALRQAAIGIGAAVVTYLLGLAAGGALSL</sequence>
<reference evidence="7 8" key="1">
    <citation type="submission" date="2020-04" db="EMBL/GenBank/DDBJ databases">
        <title>Antimicrobial susceptibility and clonality of vaginal-derived multi-drug resistant Mobiluncus isolates in China.</title>
        <authorList>
            <person name="Zhang X."/>
        </authorList>
    </citation>
    <scope>NUCLEOTIDE SEQUENCE [LARGE SCALE GENOMIC DNA]</scope>
    <source>
        <strain evidence="7 8">19</strain>
    </source>
</reference>
<keyword evidence="4 6" id="KW-0472">Membrane</keyword>
<evidence type="ECO:0000313" key="7">
    <source>
        <dbReference type="EMBL" id="NMW86206.1"/>
    </source>
</evidence>
<evidence type="ECO:0000256" key="6">
    <source>
        <dbReference type="SAM" id="Phobius"/>
    </source>
</evidence>
<evidence type="ECO:0000256" key="4">
    <source>
        <dbReference type="ARBA" id="ARBA00023136"/>
    </source>
</evidence>
<feature type="region of interest" description="Disordered" evidence="5">
    <location>
        <begin position="258"/>
        <end position="301"/>
    </location>
</feature>
<evidence type="ECO:0000313" key="8">
    <source>
        <dbReference type="Proteomes" id="UP000553981"/>
    </source>
</evidence>
<dbReference type="InterPro" id="IPR039376">
    <property type="entry name" value="Ferritin_CCC1_N"/>
</dbReference>
<gene>
    <name evidence="7" type="ORF">HHJ67_00305</name>
</gene>
<keyword evidence="3 6" id="KW-1133">Transmembrane helix</keyword>
<feature type="transmembrane region" description="Helical" evidence="6">
    <location>
        <begin position="357"/>
        <end position="382"/>
    </location>
</feature>
<name>A0A7Y0UF49_9ACTO</name>
<protein>
    <submittedName>
        <fullName evidence="7">Rubrerythrin family protein</fullName>
    </submittedName>
</protein>
<dbReference type="GO" id="GO:0030026">
    <property type="term" value="P:intracellular manganese ion homeostasis"/>
    <property type="evidence" value="ECO:0007669"/>
    <property type="project" value="InterPro"/>
</dbReference>
<keyword evidence="2 6" id="KW-0812">Transmembrane</keyword>
<evidence type="ECO:0000256" key="2">
    <source>
        <dbReference type="ARBA" id="ARBA00022692"/>
    </source>
</evidence>
<feature type="transmembrane region" description="Helical" evidence="6">
    <location>
        <begin position="331"/>
        <end position="351"/>
    </location>
</feature>
<comment type="caution">
    <text evidence="7">The sequence shown here is derived from an EMBL/GenBank/DDBJ whole genome shotgun (WGS) entry which is preliminary data.</text>
</comment>
<dbReference type="CDD" id="cd01044">
    <property type="entry name" value="Ferritin_CCC1_N"/>
    <property type="match status" value="1"/>
</dbReference>
<proteinExistence type="predicted"/>
<dbReference type="InterPro" id="IPR008217">
    <property type="entry name" value="Ccc1_fam"/>
</dbReference>
<dbReference type="Proteomes" id="UP000553981">
    <property type="component" value="Unassembled WGS sequence"/>
</dbReference>
<feature type="transmembrane region" description="Helical" evidence="6">
    <location>
        <begin position="144"/>
        <end position="164"/>
    </location>
</feature>